<gene>
    <name evidence="1" type="ORF">LPC04_26590</name>
</gene>
<dbReference type="Proteomes" id="UP001139353">
    <property type="component" value="Unassembled WGS sequence"/>
</dbReference>
<dbReference type="EMBL" id="JAJLJH010000013">
    <property type="protein sequence ID" value="MCK9689301.1"/>
    <property type="molecule type" value="Genomic_DNA"/>
</dbReference>
<proteinExistence type="predicted"/>
<organism evidence="1 2">
    <name type="scientific">Scleromatobacter humisilvae</name>
    <dbReference type="NCBI Taxonomy" id="2897159"/>
    <lineage>
        <taxon>Bacteria</taxon>
        <taxon>Pseudomonadati</taxon>
        <taxon>Pseudomonadota</taxon>
        <taxon>Betaproteobacteria</taxon>
        <taxon>Burkholderiales</taxon>
        <taxon>Sphaerotilaceae</taxon>
        <taxon>Scleromatobacter</taxon>
    </lineage>
</organism>
<dbReference type="Pfam" id="PF13487">
    <property type="entry name" value="HD_5"/>
    <property type="match status" value="1"/>
</dbReference>
<dbReference type="AlphaFoldDB" id="A0A9X1YT46"/>
<dbReference type="CDD" id="cd00077">
    <property type="entry name" value="HDc"/>
    <property type="match status" value="1"/>
</dbReference>
<evidence type="ECO:0000313" key="1">
    <source>
        <dbReference type="EMBL" id="MCK9689301.1"/>
    </source>
</evidence>
<accession>A0A9X1YT46</accession>
<dbReference type="Gene3D" id="1.10.3210.10">
    <property type="entry name" value="Hypothetical protein af1432"/>
    <property type="match status" value="1"/>
</dbReference>
<dbReference type="SUPFAM" id="SSF109604">
    <property type="entry name" value="HD-domain/PDEase-like"/>
    <property type="match status" value="1"/>
</dbReference>
<name>A0A9X1YT46_9BURK</name>
<keyword evidence="2" id="KW-1185">Reference proteome</keyword>
<comment type="caution">
    <text evidence="1">The sequence shown here is derived from an EMBL/GenBank/DDBJ whole genome shotgun (WGS) entry which is preliminary data.</text>
</comment>
<dbReference type="InterPro" id="IPR003607">
    <property type="entry name" value="HD/PDEase_dom"/>
</dbReference>
<evidence type="ECO:0008006" key="3">
    <source>
        <dbReference type="Google" id="ProtNLM"/>
    </source>
</evidence>
<dbReference type="RefSeq" id="WP_275685351.1">
    <property type="nucleotide sequence ID" value="NZ_JAJLJH010000013.1"/>
</dbReference>
<evidence type="ECO:0000313" key="2">
    <source>
        <dbReference type="Proteomes" id="UP001139353"/>
    </source>
</evidence>
<dbReference type="PANTHER" id="PTHR43155:SF2">
    <property type="entry name" value="CYCLIC DI-GMP PHOSPHODIESTERASE PA4108"/>
    <property type="match status" value="1"/>
</dbReference>
<sequence length="372" mass="40258">MQLLPLQEVANQIKPGLPLAWGIRDGNGKLLLARGHRVTDAAMLSTLLARGMFVDAAEMRAALAAGHAATKPREGFFGRWRLSSGRLNTLLTTSPADLRAALDEVVNVLMSLADRYPDKVLFQILRHDQTKLQSYGVSHSLHCAAVCCLTGKRMGWDDNQRRMLVSAAMSMNLSMIELQGRLAVQSGPPTPEQRAAIQDHPVRSAVMLAAAGVDDPLWLAAVEQHHELTDGTGYPSRRTDVVELAQALHFVDVFTAKLSARSSRVALAPNVAARDIFTGSAGHPLAAALVKEFGIYPPGCFVRLATGEIAIVIHRGESVNTPVVACLTNTAGQPMMRPQRRETTDKANAIVALVADADVMVRVPWETLYPDD</sequence>
<reference evidence="1" key="1">
    <citation type="submission" date="2021-11" db="EMBL/GenBank/DDBJ databases">
        <title>BS-T2-15 a new species belonging to the Comamonadaceae family isolated from the soil of a French oak forest.</title>
        <authorList>
            <person name="Mieszkin S."/>
            <person name="Alain K."/>
        </authorList>
    </citation>
    <scope>NUCLEOTIDE SEQUENCE</scope>
    <source>
        <strain evidence="1">BS-T2-15</strain>
    </source>
</reference>
<protein>
    <recommendedName>
        <fullName evidence="3">Phosphohydrolase</fullName>
    </recommendedName>
</protein>
<dbReference type="PANTHER" id="PTHR43155">
    <property type="entry name" value="CYCLIC DI-GMP PHOSPHODIESTERASE PA4108-RELATED"/>
    <property type="match status" value="1"/>
</dbReference>